<accession>A0A820E451</accession>
<dbReference type="InterPro" id="IPR027417">
    <property type="entry name" value="P-loop_NTPase"/>
</dbReference>
<evidence type="ECO:0008006" key="4">
    <source>
        <dbReference type="Google" id="ProtNLM"/>
    </source>
</evidence>
<dbReference type="AlphaFoldDB" id="A0A820E451"/>
<gene>
    <name evidence="2" type="ORF">UXM345_LOCUS30258</name>
    <name evidence="1" type="ORF">XDN619_LOCUS13072</name>
</gene>
<dbReference type="PANTHER" id="PTHR48419">
    <property type="entry name" value="SULFOTRANSFERASE DOMAIN-CONTAINING PROTEIN"/>
    <property type="match status" value="1"/>
</dbReference>
<reference evidence="2" key="1">
    <citation type="submission" date="2021-02" db="EMBL/GenBank/DDBJ databases">
        <authorList>
            <person name="Nowell W R."/>
        </authorList>
    </citation>
    <scope>NUCLEOTIDE SEQUENCE</scope>
</reference>
<dbReference type="EMBL" id="CAJNRG010005203">
    <property type="protein sequence ID" value="CAF2073525.1"/>
    <property type="molecule type" value="Genomic_DNA"/>
</dbReference>
<protein>
    <recommendedName>
        <fullName evidence="4">Sulfotransferase family protein</fullName>
    </recommendedName>
</protein>
<evidence type="ECO:0000313" key="3">
    <source>
        <dbReference type="Proteomes" id="UP000663842"/>
    </source>
</evidence>
<proteinExistence type="predicted"/>
<dbReference type="Pfam" id="PF19798">
    <property type="entry name" value="Sulfotransfer_5"/>
    <property type="match status" value="1"/>
</dbReference>
<dbReference type="Proteomes" id="UP000663842">
    <property type="component" value="Unassembled WGS sequence"/>
</dbReference>
<organism evidence="2 3">
    <name type="scientific">Rotaria magnacalcarata</name>
    <dbReference type="NCBI Taxonomy" id="392030"/>
    <lineage>
        <taxon>Eukaryota</taxon>
        <taxon>Metazoa</taxon>
        <taxon>Spiralia</taxon>
        <taxon>Gnathifera</taxon>
        <taxon>Rotifera</taxon>
        <taxon>Eurotatoria</taxon>
        <taxon>Bdelloidea</taxon>
        <taxon>Philodinida</taxon>
        <taxon>Philodinidae</taxon>
        <taxon>Rotaria</taxon>
    </lineage>
</organism>
<dbReference type="Proteomes" id="UP000663887">
    <property type="component" value="Unassembled WGS sequence"/>
</dbReference>
<dbReference type="PANTHER" id="PTHR48419:SF1">
    <property type="entry name" value="SULFOTRANSFERASE DOMAIN-CONTAINING PROTEIN"/>
    <property type="match status" value="1"/>
</dbReference>
<comment type="caution">
    <text evidence="2">The sequence shown here is derived from an EMBL/GenBank/DDBJ whole genome shotgun (WGS) entry which is preliminary data.</text>
</comment>
<dbReference type="EMBL" id="CAJOBF010007832">
    <property type="protein sequence ID" value="CAF4242403.1"/>
    <property type="molecule type" value="Genomic_DNA"/>
</dbReference>
<dbReference type="InterPro" id="IPR053226">
    <property type="entry name" value="Pyrrolopyrazine_biosynth_F"/>
</dbReference>
<evidence type="ECO:0000313" key="2">
    <source>
        <dbReference type="EMBL" id="CAF4242403.1"/>
    </source>
</evidence>
<name>A0A820E451_9BILA</name>
<sequence length="270" mass="31571">MEATTKIVFLWSHPRSVSTAFLRAFMQRDDYITFHEPFGEPCYFGPERIYSYFDNELSEHAEHLDTTYSQIIDEILKAAANKEKKNVFVKDMPRHVVRPDYKSHPENPTVLPIDFLKRCKHTFIIRTPRKAVPSNYRAFIGVNREFIHDDIGYPELQALFEFLTQFTGTRPAVVDAGDLVSEPTAIMRMYCESGINDRFEPSMLEWRPERVQAFDKYAGWHDEAQYSTGFNQIQKKKDNTDGLVLPEDVQQLIERSMPIYEALREFGIRV</sequence>
<dbReference type="Gene3D" id="3.40.50.300">
    <property type="entry name" value="P-loop containing nucleotide triphosphate hydrolases"/>
    <property type="match status" value="1"/>
</dbReference>
<dbReference type="SUPFAM" id="SSF52540">
    <property type="entry name" value="P-loop containing nucleoside triphosphate hydrolases"/>
    <property type="match status" value="1"/>
</dbReference>
<evidence type="ECO:0000313" key="1">
    <source>
        <dbReference type="EMBL" id="CAF2073525.1"/>
    </source>
</evidence>